<comment type="caution">
    <text evidence="6">The sequence shown here is derived from an EMBL/GenBank/DDBJ whole genome shotgun (WGS) entry which is preliminary data.</text>
</comment>
<keyword evidence="2" id="KW-0677">Repeat</keyword>
<dbReference type="EMBL" id="WVTD01000001">
    <property type="protein sequence ID" value="MYL96284.1"/>
    <property type="molecule type" value="Genomic_DNA"/>
</dbReference>
<evidence type="ECO:0000313" key="6">
    <source>
        <dbReference type="EMBL" id="MYL96284.1"/>
    </source>
</evidence>
<feature type="region of interest" description="Disordered" evidence="3">
    <location>
        <begin position="179"/>
        <end position="220"/>
    </location>
</feature>
<dbReference type="PROSITE" id="PS50222">
    <property type="entry name" value="EF_HAND_2"/>
    <property type="match status" value="1"/>
</dbReference>
<dbReference type="Pfam" id="PF13202">
    <property type="entry name" value="EF-hand_5"/>
    <property type="match status" value="4"/>
</dbReference>
<feature type="domain" description="EF-hand" evidence="5">
    <location>
        <begin position="78"/>
        <end position="113"/>
    </location>
</feature>
<evidence type="ECO:0000259" key="5">
    <source>
        <dbReference type="PROSITE" id="PS50222"/>
    </source>
</evidence>
<feature type="region of interest" description="Disordered" evidence="3">
    <location>
        <begin position="88"/>
        <end position="150"/>
    </location>
</feature>
<proteinExistence type="predicted"/>
<dbReference type="PANTHER" id="PTHR10827">
    <property type="entry name" value="RETICULOCALBIN"/>
    <property type="match status" value="1"/>
</dbReference>
<protein>
    <recommendedName>
        <fullName evidence="5">EF-hand domain-containing protein</fullName>
    </recommendedName>
</protein>
<feature type="compositionally biased region" description="Basic residues" evidence="3">
    <location>
        <begin position="134"/>
        <end position="147"/>
    </location>
</feature>
<organism evidence="6 7">
    <name type="scientific">Novosphingobium silvae</name>
    <dbReference type="NCBI Taxonomy" id="2692619"/>
    <lineage>
        <taxon>Bacteria</taxon>
        <taxon>Pseudomonadati</taxon>
        <taxon>Pseudomonadota</taxon>
        <taxon>Alphaproteobacteria</taxon>
        <taxon>Sphingomonadales</taxon>
        <taxon>Sphingomonadaceae</taxon>
        <taxon>Novosphingobium</taxon>
    </lineage>
</organism>
<gene>
    <name evidence="6" type="ORF">GR702_00660</name>
</gene>
<keyword evidence="4" id="KW-0732">Signal</keyword>
<reference evidence="6 7" key="1">
    <citation type="submission" date="2019-12" db="EMBL/GenBank/DDBJ databases">
        <authorList>
            <person name="Feng G."/>
            <person name="Zhu H."/>
        </authorList>
    </citation>
    <scope>NUCLEOTIDE SEQUENCE [LARGE SCALE GENOMIC DNA]</scope>
    <source>
        <strain evidence="6 7">FGD1</strain>
    </source>
</reference>
<feature type="compositionally biased region" description="Basic and acidic residues" evidence="3">
    <location>
        <begin position="179"/>
        <end position="196"/>
    </location>
</feature>
<dbReference type="AlphaFoldDB" id="A0A7X4GEX3"/>
<dbReference type="InterPro" id="IPR011992">
    <property type="entry name" value="EF-hand-dom_pair"/>
</dbReference>
<feature type="region of interest" description="Disordered" evidence="3">
    <location>
        <begin position="26"/>
        <end position="45"/>
    </location>
</feature>
<dbReference type="GO" id="GO:0005509">
    <property type="term" value="F:calcium ion binding"/>
    <property type="evidence" value="ECO:0007669"/>
    <property type="project" value="InterPro"/>
</dbReference>
<feature type="signal peptide" evidence="4">
    <location>
        <begin position="1"/>
        <end position="24"/>
    </location>
</feature>
<feature type="compositionally biased region" description="Basic and acidic residues" evidence="3">
    <location>
        <begin position="209"/>
        <end position="220"/>
    </location>
</feature>
<name>A0A7X4GEX3_9SPHN</name>
<dbReference type="PANTHER" id="PTHR10827:SF98">
    <property type="entry name" value="45 KDA CALCIUM-BINDING PROTEIN"/>
    <property type="match status" value="1"/>
</dbReference>
<feature type="compositionally biased region" description="Basic and acidic residues" evidence="3">
    <location>
        <begin position="103"/>
        <end position="133"/>
    </location>
</feature>
<sequence>MTTMKKLTLGLSAVALATGGVACAQAPANPPRMERPRMDADGDGTVTRAEAQTAAAAMFARMDANKDGKLDKADRELARQQMRDARFARMDANGDGSISKTEFSAERGPKGGEGAERPGNDGPRAEGRKDGKRGGHHRFGKGGHGRHGGMMMMAKQADTNNDGAISQAEFTAAAMKRFDAEDANKDGKVTKEERTAARQAMKAKWQQMRADKKADSKAAN</sequence>
<dbReference type="Proteomes" id="UP000465810">
    <property type="component" value="Unassembled WGS sequence"/>
</dbReference>
<dbReference type="InterPro" id="IPR002048">
    <property type="entry name" value="EF_hand_dom"/>
</dbReference>
<keyword evidence="1" id="KW-0479">Metal-binding</keyword>
<evidence type="ECO:0000256" key="1">
    <source>
        <dbReference type="ARBA" id="ARBA00022723"/>
    </source>
</evidence>
<evidence type="ECO:0000256" key="2">
    <source>
        <dbReference type="ARBA" id="ARBA00022737"/>
    </source>
</evidence>
<evidence type="ECO:0000256" key="3">
    <source>
        <dbReference type="SAM" id="MobiDB-lite"/>
    </source>
</evidence>
<dbReference type="Gene3D" id="1.10.238.10">
    <property type="entry name" value="EF-hand"/>
    <property type="match status" value="2"/>
</dbReference>
<evidence type="ECO:0000256" key="4">
    <source>
        <dbReference type="SAM" id="SignalP"/>
    </source>
</evidence>
<keyword evidence="7" id="KW-1185">Reference proteome</keyword>
<dbReference type="PROSITE" id="PS00018">
    <property type="entry name" value="EF_HAND_1"/>
    <property type="match status" value="1"/>
</dbReference>
<dbReference type="SUPFAM" id="SSF47473">
    <property type="entry name" value="EF-hand"/>
    <property type="match status" value="1"/>
</dbReference>
<dbReference type="PROSITE" id="PS51257">
    <property type="entry name" value="PROKAR_LIPOPROTEIN"/>
    <property type="match status" value="1"/>
</dbReference>
<accession>A0A7X4GEX3</accession>
<dbReference type="InterPro" id="IPR018247">
    <property type="entry name" value="EF_Hand_1_Ca_BS"/>
</dbReference>
<evidence type="ECO:0000313" key="7">
    <source>
        <dbReference type="Proteomes" id="UP000465810"/>
    </source>
</evidence>
<feature type="chain" id="PRO_5030836445" description="EF-hand domain-containing protein" evidence="4">
    <location>
        <begin position="25"/>
        <end position="220"/>
    </location>
</feature>